<dbReference type="Pfam" id="PF03432">
    <property type="entry name" value="Relaxase"/>
    <property type="match status" value="1"/>
</dbReference>
<proteinExistence type="predicted"/>
<evidence type="ECO:0000259" key="1">
    <source>
        <dbReference type="Pfam" id="PF03432"/>
    </source>
</evidence>
<gene>
    <name evidence="2" type="ORF">PhaeoP36_03894</name>
</gene>
<accession>A0ABN5DKG1</accession>
<geneLocation type="plasmid" evidence="2 3">
    <name>pP36_d</name>
</geneLocation>
<reference evidence="2 3" key="2">
    <citation type="journal article" date="2017" name="Genome Biol. Evol.">
        <title>Trajectories and Drivers of Genome Evolution in Surface-Associated Marine Phaeobacter.</title>
        <authorList>
            <person name="Freese H.M."/>
            <person name="Sikorski J."/>
            <person name="Bunk B."/>
            <person name="Scheuner C."/>
            <person name="Meier-Kolthoff J.P."/>
            <person name="Sproer C."/>
            <person name="Gram L."/>
            <person name="Overmann J."/>
        </authorList>
    </citation>
    <scope>NUCLEOTIDE SEQUENCE [LARGE SCALE GENOMIC DNA]</scope>
    <source>
        <strain evidence="2 3">P36</strain>
    </source>
</reference>
<keyword evidence="2" id="KW-0614">Plasmid</keyword>
<reference evidence="2 3" key="4">
    <citation type="journal article" date="2018" name="Environ. Microbiol. Rep.">
        <title>Phylogenetic distribution of roseobacticides in the Roseobacter group and their effect on microalgae.</title>
        <authorList>
            <person name="Sonnenschein E.C."/>
            <person name="Phippen C.B."/>
            <person name="Bentzon-Tilia M."/>
            <person name="Rasmussen S.A."/>
            <person name="Nielsen K.F."/>
            <person name="Gram L."/>
        </authorList>
    </citation>
    <scope>NUCLEOTIDE SEQUENCE [LARGE SCALE GENOMIC DNA]</scope>
    <source>
        <strain evidence="2 3">P36</strain>
    </source>
</reference>
<dbReference type="InterPro" id="IPR005094">
    <property type="entry name" value="Endonuclease_MobA/VirD2"/>
</dbReference>
<feature type="domain" description="MobA/VirD2-like nuclease" evidence="1">
    <location>
        <begin position="89"/>
        <end position="205"/>
    </location>
</feature>
<name>A0ABN5DKG1_9RHOB</name>
<dbReference type="RefSeq" id="WP_065335189.1">
    <property type="nucleotide sequence ID" value="NZ_CP010647.1"/>
</dbReference>
<protein>
    <submittedName>
        <fullName evidence="2">Relaxase/mobilization nuclease domain protein</fullName>
    </submittedName>
</protein>
<reference evidence="2 3" key="3">
    <citation type="journal article" date="2017" name="Int. J. Syst. Evol. Microbiol.">
        <title>Adaptation of Surface-Associated Bacteria to the Open Ocean: A Genomically Distinct Subpopulation of Phaeobacter gallaeciensis Colonizes Pacific Mesozooplankton.</title>
        <authorList>
            <person name="Freese H.M."/>
            <person name="Methner A."/>
            <person name="Overmann J."/>
        </authorList>
    </citation>
    <scope>NUCLEOTIDE SEQUENCE [LARGE SCALE GENOMIC DNA]</scope>
    <source>
        <strain evidence="2 3">P36</strain>
    </source>
</reference>
<sequence>MAKSNAVAQVTGELFEDGWSKVRGSMQGLGAKRKQMVRAARGGRSAVFKAIRSGGTHTKGQLANQLEYLTTKSSHIVDSRGVFDGKTQLSTDEIKSVVDRFAERWDKGFNPKMGQTTHLLMSFPVGTRGADVRDIASDVCERFFANEDRNFDYLIAVHEDRAHPHAHVVLNRRSQEGEFFYLGRDHHFNYDDFRTAMVEEAEKYGVSLEATRRLDRGVVTYSPRTKEVYAAKEQGREPVGRVRIGRNLDRALAEIANNTKVYRSLAAEASAENREDISNALFRAGEVLARGGHLEQNGEVYMADQQSFDELKSSFTERMERVEAMAANVPEAERPQVQARINQIYRGIEHMQPLGTRSHTLSEPATEGGIYTEDNVNKEALGRLREPELRAQIETALRGTGISSETVVSRIETTANNAALERQWLSDDLQKIAQTEGLNLERREDLQQASDRLDQIHVQLSGALERAEVLRDNDLIEVDVEAVDLDRATAAMQADMNDPSYQEFLREQAATEDYRDRVAERLNDETGILRAEREGIAAREAEAVSEVEQGVRAEFDGSGTDYAKFEPLVISRDRAAQGARGVGDSAELATAFTALAKERREGSMSVEDQQRADALLRDTANRYGEQMRDGLAREDTREFQPHEHEDYEGYSAEVERFEQERLRDFDNAIRPYGVEADRDGGVSHQPHIEQASLDRMSSRIRDELMSADQSEDFDARYDRVQGMSESGQIEAMARDRIASEQADYLRDKPEILTSPDLIYNDQPYQEAIVDRDLYDRIETEARAAGADNAADVKAAVADDFKARYPDMPDHLARGLGETYATAMSIRDNERISEVAAQRDLTTAAHSPEIERVIAHERDDKINPTFVDEASGRAYREEIERELDDDRIAALKDGDADALEQVIDDRLERLYAAKAYLQSDEATANSEATREVISEIADEEFEAHRLKHVQNHSEKGQTHG</sequence>
<dbReference type="Proteomes" id="UP000218891">
    <property type="component" value="Plasmid pP36_d"/>
</dbReference>
<dbReference type="EMBL" id="CP010647">
    <property type="protein sequence ID" value="ATG37970.1"/>
    <property type="molecule type" value="Genomic_DNA"/>
</dbReference>
<keyword evidence="3" id="KW-1185">Reference proteome</keyword>
<evidence type="ECO:0000313" key="2">
    <source>
        <dbReference type="EMBL" id="ATG37970.1"/>
    </source>
</evidence>
<organism evidence="2 3">
    <name type="scientific">Phaeobacter piscinae</name>
    <dbReference type="NCBI Taxonomy" id="1580596"/>
    <lineage>
        <taxon>Bacteria</taxon>
        <taxon>Pseudomonadati</taxon>
        <taxon>Pseudomonadota</taxon>
        <taxon>Alphaproteobacteria</taxon>
        <taxon>Rhodobacterales</taxon>
        <taxon>Roseobacteraceae</taxon>
        <taxon>Phaeobacter</taxon>
    </lineage>
</organism>
<reference evidence="2 3" key="1">
    <citation type="journal article" date="2017" name="Front. Microbiol.">
        <title>Phaeobacter piscinae sp. nov., a species of the Roseobacter group and potential aquaculture probiont.</title>
        <authorList>
            <person name="Sonnenschein E.C."/>
            <person name="Phippen C.B.W."/>
            <person name="Nielsen K.F."/>
            <person name="Mateiu R.V."/>
            <person name="Melchiorsen J."/>
            <person name="Gram L."/>
            <person name="Overmann J."/>
            <person name="Freese H.M."/>
        </authorList>
    </citation>
    <scope>NUCLEOTIDE SEQUENCE [LARGE SCALE GENOMIC DNA]</scope>
    <source>
        <strain evidence="2 3">P36</strain>
    </source>
</reference>
<evidence type="ECO:0000313" key="3">
    <source>
        <dbReference type="Proteomes" id="UP000218891"/>
    </source>
</evidence>